<feature type="transmembrane region" description="Helical" evidence="12">
    <location>
        <begin position="101"/>
        <end position="123"/>
    </location>
</feature>
<name>A0A1U7J577_9CYAN</name>
<dbReference type="RefSeq" id="WP_073608743.1">
    <property type="nucleotide sequence ID" value="NZ_MRCG01000008.1"/>
</dbReference>
<feature type="transmembrane region" description="Helical" evidence="12">
    <location>
        <begin position="185"/>
        <end position="205"/>
    </location>
</feature>
<evidence type="ECO:0000256" key="7">
    <source>
        <dbReference type="ARBA" id="ARBA00022958"/>
    </source>
</evidence>
<dbReference type="STRING" id="549789.NIES30_12450"/>
<keyword evidence="4 12" id="KW-0812">Transmembrane</keyword>
<evidence type="ECO:0000256" key="10">
    <source>
        <dbReference type="ARBA" id="ARBA00023136"/>
    </source>
</evidence>
<evidence type="ECO:0000256" key="3">
    <source>
        <dbReference type="ARBA" id="ARBA00022538"/>
    </source>
</evidence>
<dbReference type="InterPro" id="IPR005821">
    <property type="entry name" value="Ion_trans_dom"/>
</dbReference>
<dbReference type="PANTHER" id="PTHR11537:SF254">
    <property type="entry name" value="POTASSIUM VOLTAGE-GATED CHANNEL PROTEIN SHAB"/>
    <property type="match status" value="1"/>
</dbReference>
<dbReference type="InterPro" id="IPR027359">
    <property type="entry name" value="Volt_channel_dom_sf"/>
</dbReference>
<dbReference type="InterPro" id="IPR028325">
    <property type="entry name" value="VG_K_chnl"/>
</dbReference>
<evidence type="ECO:0000256" key="6">
    <source>
        <dbReference type="ARBA" id="ARBA00022882"/>
    </source>
</evidence>
<keyword evidence="3" id="KW-0633">Potassium transport</keyword>
<keyword evidence="6" id="KW-0851">Voltage-gated channel</keyword>
<dbReference type="AlphaFoldDB" id="A0A1U7J577"/>
<keyword evidence="10 12" id="KW-0472">Membrane</keyword>
<evidence type="ECO:0000313" key="15">
    <source>
        <dbReference type="Proteomes" id="UP000185557"/>
    </source>
</evidence>
<evidence type="ECO:0000256" key="4">
    <source>
        <dbReference type="ARBA" id="ARBA00022692"/>
    </source>
</evidence>
<gene>
    <name evidence="14" type="ORF">NIES30_12450</name>
</gene>
<comment type="caution">
    <text evidence="14">The sequence shown here is derived from an EMBL/GenBank/DDBJ whole genome shotgun (WGS) entry which is preliminary data.</text>
</comment>
<keyword evidence="7" id="KW-0630">Potassium</keyword>
<evidence type="ECO:0000256" key="2">
    <source>
        <dbReference type="ARBA" id="ARBA00022448"/>
    </source>
</evidence>
<keyword evidence="9" id="KW-0406">Ion transport</keyword>
<keyword evidence="11" id="KW-0407">Ion channel</keyword>
<keyword evidence="15" id="KW-1185">Reference proteome</keyword>
<dbReference type="Proteomes" id="UP000185557">
    <property type="component" value="Unassembled WGS sequence"/>
</dbReference>
<dbReference type="Pfam" id="PF00520">
    <property type="entry name" value="Ion_trans"/>
    <property type="match status" value="1"/>
</dbReference>
<comment type="subcellular location">
    <subcellularLocation>
        <location evidence="1">Membrane</location>
        <topology evidence="1">Multi-pass membrane protein</topology>
    </subcellularLocation>
</comment>
<dbReference type="EMBL" id="MRCG01000008">
    <property type="protein sequence ID" value="OKH47784.1"/>
    <property type="molecule type" value="Genomic_DNA"/>
</dbReference>
<keyword evidence="5" id="KW-0631">Potassium channel</keyword>
<feature type="transmembrane region" description="Helical" evidence="12">
    <location>
        <begin position="154"/>
        <end position="173"/>
    </location>
</feature>
<sequence>MEKLTDEPQKAWREGQKPALRDRLRSHLDTTDTMPGRVVNGAIVLLIFMSATIFVIKSYPISPALDEWLDILDWLIVLAFTFEYGLRLWTAPRPWQYAFSLYGLIDLIAILPSWIGVFDIRFLRFFRSLRILRLVRIFNDRLWFGQVTSTDSLILIRILLTLGAIIFIYSGLIFQVEHPSNPEDFGTFLDALYFAVVTMTTVGYGDVTPISEAGRGLTVMMILTGIALIPAQISRLIRQLGKVSQPQHLPCPGCGLTLHDDDAQFCKRCGTLLEP</sequence>
<keyword evidence="8 12" id="KW-1133">Transmembrane helix</keyword>
<evidence type="ECO:0000256" key="11">
    <source>
        <dbReference type="ARBA" id="ARBA00023303"/>
    </source>
</evidence>
<feature type="domain" description="Ion transport" evidence="13">
    <location>
        <begin position="38"/>
        <end position="224"/>
    </location>
</feature>
<dbReference type="PRINTS" id="PR00169">
    <property type="entry name" value="KCHANNEL"/>
</dbReference>
<evidence type="ECO:0000256" key="12">
    <source>
        <dbReference type="SAM" id="Phobius"/>
    </source>
</evidence>
<evidence type="ECO:0000256" key="5">
    <source>
        <dbReference type="ARBA" id="ARBA00022826"/>
    </source>
</evidence>
<dbReference type="GO" id="GO:0001508">
    <property type="term" value="P:action potential"/>
    <property type="evidence" value="ECO:0007669"/>
    <property type="project" value="TreeGrafter"/>
</dbReference>
<dbReference type="OrthoDB" id="9810759at2"/>
<evidence type="ECO:0000256" key="8">
    <source>
        <dbReference type="ARBA" id="ARBA00022989"/>
    </source>
</evidence>
<dbReference type="Gene3D" id="1.10.287.70">
    <property type="match status" value="1"/>
</dbReference>
<organism evidence="14 15">
    <name type="scientific">Phormidium tenue NIES-30</name>
    <dbReference type="NCBI Taxonomy" id="549789"/>
    <lineage>
        <taxon>Bacteria</taxon>
        <taxon>Bacillati</taxon>
        <taxon>Cyanobacteriota</taxon>
        <taxon>Cyanophyceae</taxon>
        <taxon>Oscillatoriophycideae</taxon>
        <taxon>Oscillatoriales</taxon>
        <taxon>Oscillatoriaceae</taxon>
        <taxon>Phormidium</taxon>
    </lineage>
</organism>
<feature type="transmembrane region" description="Helical" evidence="12">
    <location>
        <begin position="38"/>
        <end position="56"/>
    </location>
</feature>
<reference evidence="14 15" key="1">
    <citation type="submission" date="2016-11" db="EMBL/GenBank/DDBJ databases">
        <title>Draft Genome Sequences of Nine Cyanobacterial Strains from Diverse Habitats.</title>
        <authorList>
            <person name="Zhu T."/>
            <person name="Hou S."/>
            <person name="Lu X."/>
            <person name="Hess W.R."/>
        </authorList>
    </citation>
    <scope>NUCLEOTIDE SEQUENCE [LARGE SCALE GENOMIC DNA]</scope>
    <source>
        <strain evidence="14 15">NIES-30</strain>
    </source>
</reference>
<accession>A0A1U7J577</accession>
<evidence type="ECO:0000259" key="13">
    <source>
        <dbReference type="Pfam" id="PF00520"/>
    </source>
</evidence>
<dbReference type="Gene3D" id="1.20.120.350">
    <property type="entry name" value="Voltage-gated potassium channels. Chain C"/>
    <property type="match status" value="1"/>
</dbReference>
<evidence type="ECO:0000256" key="1">
    <source>
        <dbReference type="ARBA" id="ARBA00004141"/>
    </source>
</evidence>
<protein>
    <submittedName>
        <fullName evidence="14">Ion transporter</fullName>
    </submittedName>
</protein>
<dbReference type="GO" id="GO:0008076">
    <property type="term" value="C:voltage-gated potassium channel complex"/>
    <property type="evidence" value="ECO:0007669"/>
    <property type="project" value="InterPro"/>
</dbReference>
<dbReference type="GO" id="GO:0005249">
    <property type="term" value="F:voltage-gated potassium channel activity"/>
    <property type="evidence" value="ECO:0007669"/>
    <property type="project" value="InterPro"/>
</dbReference>
<evidence type="ECO:0000313" key="14">
    <source>
        <dbReference type="EMBL" id="OKH47784.1"/>
    </source>
</evidence>
<dbReference type="SUPFAM" id="SSF81324">
    <property type="entry name" value="Voltage-gated potassium channels"/>
    <property type="match status" value="1"/>
</dbReference>
<proteinExistence type="predicted"/>
<keyword evidence="2" id="KW-0813">Transport</keyword>
<feature type="transmembrane region" description="Helical" evidence="12">
    <location>
        <begin position="217"/>
        <end position="237"/>
    </location>
</feature>
<dbReference type="PANTHER" id="PTHR11537">
    <property type="entry name" value="VOLTAGE-GATED POTASSIUM CHANNEL"/>
    <property type="match status" value="1"/>
</dbReference>
<evidence type="ECO:0000256" key="9">
    <source>
        <dbReference type="ARBA" id="ARBA00023065"/>
    </source>
</evidence>